<feature type="non-terminal residue" evidence="1">
    <location>
        <position position="1"/>
    </location>
</feature>
<dbReference type="Proteomes" id="UP001274896">
    <property type="component" value="Unassembled WGS sequence"/>
</dbReference>
<sequence length="94" mass="10530">MQQFSGQVNEQVSVQNLPNIFVLCEEICDSGKNCFYPLLEEMLPDPTHRDCEAVLYTLDEVVLAHCSLSTDLRNLSSPFCADVLLLHITCISPN</sequence>
<dbReference type="EMBL" id="JAUCMX010000028">
    <property type="protein sequence ID" value="KAK3508469.1"/>
    <property type="molecule type" value="Genomic_DNA"/>
</dbReference>
<evidence type="ECO:0000313" key="2">
    <source>
        <dbReference type="Proteomes" id="UP001274896"/>
    </source>
</evidence>
<protein>
    <submittedName>
        <fullName evidence="1">Uncharacterized protein</fullName>
    </submittedName>
</protein>
<keyword evidence="2" id="KW-1185">Reference proteome</keyword>
<evidence type="ECO:0000313" key="1">
    <source>
        <dbReference type="EMBL" id="KAK3508469.1"/>
    </source>
</evidence>
<name>A0AAE0UIT4_9TELE</name>
<accession>A0AAE0UIT4</accession>
<reference evidence="1" key="1">
    <citation type="submission" date="2023-06" db="EMBL/GenBank/DDBJ databases">
        <title>Male Hemibagrus guttatus genome.</title>
        <authorList>
            <person name="Bian C."/>
        </authorList>
    </citation>
    <scope>NUCLEOTIDE SEQUENCE</scope>
    <source>
        <strain evidence="1">Male_cb2023</strain>
        <tissue evidence="1">Muscle</tissue>
    </source>
</reference>
<gene>
    <name evidence="1" type="ORF">QTP70_030245</name>
</gene>
<proteinExistence type="predicted"/>
<organism evidence="1 2">
    <name type="scientific">Hemibagrus guttatus</name>
    <dbReference type="NCBI Taxonomy" id="175788"/>
    <lineage>
        <taxon>Eukaryota</taxon>
        <taxon>Metazoa</taxon>
        <taxon>Chordata</taxon>
        <taxon>Craniata</taxon>
        <taxon>Vertebrata</taxon>
        <taxon>Euteleostomi</taxon>
        <taxon>Actinopterygii</taxon>
        <taxon>Neopterygii</taxon>
        <taxon>Teleostei</taxon>
        <taxon>Ostariophysi</taxon>
        <taxon>Siluriformes</taxon>
        <taxon>Bagridae</taxon>
        <taxon>Hemibagrus</taxon>
    </lineage>
</organism>
<dbReference type="AlphaFoldDB" id="A0AAE0UIT4"/>
<comment type="caution">
    <text evidence="1">The sequence shown here is derived from an EMBL/GenBank/DDBJ whole genome shotgun (WGS) entry which is preliminary data.</text>
</comment>